<reference evidence="1 2" key="1">
    <citation type="submission" date="2017-11" db="EMBL/GenBank/DDBJ databases">
        <title>Complete genome sequence of Spiroplasma clarkii CN-5 (DSM 19994).</title>
        <authorList>
            <person name="Tsai Y.-M."/>
            <person name="Chang A."/>
            <person name="Lo W.-S."/>
            <person name="Kuo C.-H."/>
        </authorList>
    </citation>
    <scope>NUCLEOTIDE SEQUENCE [LARGE SCALE GENOMIC DNA]</scope>
    <source>
        <strain evidence="1 2">CN-5</strain>
    </source>
</reference>
<keyword evidence="2" id="KW-1185">Reference proteome</keyword>
<dbReference type="RefSeq" id="WP_100254763.1">
    <property type="nucleotide sequence ID" value="NZ_CP024870.1"/>
</dbReference>
<dbReference type="AlphaFoldDB" id="A0A2K8KHR7"/>
<dbReference type="Proteomes" id="UP000231179">
    <property type="component" value="Chromosome"/>
</dbReference>
<protein>
    <submittedName>
        <fullName evidence="1">Uncharacterized protein</fullName>
    </submittedName>
</protein>
<evidence type="ECO:0000313" key="2">
    <source>
        <dbReference type="Proteomes" id="UP000231179"/>
    </source>
</evidence>
<accession>A0A2K8KHR7</accession>
<gene>
    <name evidence="1" type="ORF">SCLAR_v1c09190</name>
</gene>
<organism evidence="1 2">
    <name type="scientific">Spiroplasma clarkii</name>
    <dbReference type="NCBI Taxonomy" id="2139"/>
    <lineage>
        <taxon>Bacteria</taxon>
        <taxon>Bacillati</taxon>
        <taxon>Mycoplasmatota</taxon>
        <taxon>Mollicutes</taxon>
        <taxon>Entomoplasmatales</taxon>
        <taxon>Spiroplasmataceae</taxon>
        <taxon>Spiroplasma</taxon>
    </lineage>
</organism>
<dbReference type="EMBL" id="CP024870">
    <property type="protein sequence ID" value="ATX71225.1"/>
    <property type="molecule type" value="Genomic_DNA"/>
</dbReference>
<evidence type="ECO:0000313" key="1">
    <source>
        <dbReference type="EMBL" id="ATX71225.1"/>
    </source>
</evidence>
<proteinExistence type="predicted"/>
<sequence>MELNKVQKIIDLFDFDKEFKFWNIKTKITSIVDRFYDKYLKLPSNERTNYIEVFRKDKKYQMLCGKKIVNPAAKNEEYVSKSAMRQYLDVLSSFKIIEKMEKYGEFYEIIYEKLLNGEQDVNSSDIFLRIDENFKKITNSQTKKIFYSCLVYYLITFCDEDDWLCIRTKTNKVEDKQVRQITKACKDCGYDNFKDDFYKYGSTLDDIYDAILQIIASK</sequence>
<name>A0A2K8KHR7_9MOLU</name>